<dbReference type="Proteomes" id="UP000009072">
    <property type="component" value="Chromosome"/>
</dbReference>
<dbReference type="AlphaFoldDB" id="F8WJV6"/>
<dbReference type="STRING" id="267748.MMOB1020"/>
<reference evidence="3 4" key="1">
    <citation type="journal article" date="2004" name="Genome Res.">
        <title>The complete genome and proteome of Mycoplasma mobile.</title>
        <authorList>
            <person name="Jaffe J.D."/>
            <person name="Stange-Thomann N."/>
            <person name="Smith C."/>
            <person name="DeCaprio D."/>
            <person name="Fisher S."/>
            <person name="Butler J."/>
            <person name="Calvo S."/>
            <person name="Elkins T."/>
            <person name="FitzGerald M.G."/>
            <person name="Hafez N."/>
            <person name="Kodira C.D."/>
            <person name="Major J."/>
            <person name="Wang S."/>
            <person name="Wilkinson J."/>
            <person name="Nicol R."/>
            <person name="Nusbaum C."/>
            <person name="Birren B."/>
            <person name="Berg H.C."/>
            <person name="Church G.M."/>
        </authorList>
    </citation>
    <scope>NUCLEOTIDE SEQUENCE [LARGE SCALE GENOMIC DNA]</scope>
    <source>
        <strain evidence="4">ATCC 43663 / 163K / NCTC 11711</strain>
    </source>
</reference>
<feature type="domain" description="Lipoprotein-associated type-17" evidence="2">
    <location>
        <begin position="801"/>
        <end position="902"/>
    </location>
</feature>
<evidence type="ECO:0000259" key="2">
    <source>
        <dbReference type="Pfam" id="PF04200"/>
    </source>
</evidence>
<keyword evidence="1" id="KW-1133">Transmembrane helix</keyword>
<feature type="domain" description="Lipoprotein-associated type-17" evidence="2">
    <location>
        <begin position="484"/>
        <end position="575"/>
    </location>
</feature>
<proteinExistence type="predicted"/>
<evidence type="ECO:0000256" key="1">
    <source>
        <dbReference type="SAM" id="Phobius"/>
    </source>
</evidence>
<protein>
    <submittedName>
        <fullName evidence="3">p123 expressed protein</fullName>
    </submittedName>
</protein>
<evidence type="ECO:0000313" key="4">
    <source>
        <dbReference type="Proteomes" id="UP000009072"/>
    </source>
</evidence>
<dbReference type="InterPro" id="IPR007326">
    <property type="entry name" value="Lipoprotein-assoc_dom"/>
</dbReference>
<feature type="domain" description="Lipoprotein-associated type-17" evidence="2">
    <location>
        <begin position="934"/>
        <end position="1016"/>
    </location>
</feature>
<name>F8WJV6_MYCM1</name>
<gene>
    <name evidence="3" type="ordered locus">MMOB1020</name>
</gene>
<dbReference type="EMBL" id="AE017308">
    <property type="protein sequence ID" value="AAT27588.1"/>
    <property type="molecule type" value="Genomic_DNA"/>
</dbReference>
<sequence length="1128" mass="123318">MGFSLKKSLIIGPIIAVGAIAIGVPVIVATTFRANSEESSTISVEEVKNDRLISNINASYVGNASAVTTSNLVINNFTLNKSKNPRIKYEITKIESSSLKNSAIVTFQGFVVNDPNFIPVVFVSEVGGFLFSAEQLKNDLNSRMIAPSLNSAALNKKPSKITLEDLVNPNLNLLSASNLFNSLTVTFSYELGEFNDNLSPNYGRDIIVNFIVSGINNTSSQGSYKTKIETGIENFISSEIVNNNITGTINGLDNQASKAILVSKNKASNRALEILSTDYNIENSYILSVNLNGKNHDIKVNQKIGSVKSANDINGELFLEIIVNLDLSSLVINETPGPSNFIFNFSQLEQGFLSNDKIVDSTNEAMSTLNISNIITSNDILLQNSKDVLSTNWNVNSFRIDSSKNSFVQNSTILGANESVRYNLVISKVDPILGTNSANLTISAIPLISTTTNKTIILGTIIFASPIDSIIVAQDTIALDDLIIQSIIPTFQNSTNLISLNSLPSELSNNLNTTNFSNHFNFQIPSNAPIGTTYKILKINQTNDFFGQMDLEVEISIPRSFLSKTYVVKVSGFNTTHRKTLTAFNEIRNNPANANLFIPTFTSISSQNNTNVDQVIPANLNLNKTLLDQFALIDPSVSLEFEIISRNSQEGIISGNIILSASNLRNPNTPTELRGVVKYSFSLGGFLSTNAINIELLENAFNNLPTITLNNNALNLVKLPGLITSNDFNPITLSNNVRARYLTGLNSITNINIITGSLDLQVELSVSNDSTNPNSTSRSVLVRPITVRNLPTLQNYMNHLATIVKPDLLLNSQNNTLLLASQISENNIFPVNPVFPGTTNLVFNLNTNLINFIENVFTNIQFKINKFTPNDINGSAEVEIELFVTSQNVPSLNMSVISSVYTINLLPNTFSSNRTVINTEMQTLANIIISRNPNDFILFNGPKISTNPSLVKNEDLSVNLSSLSFGEFPNSQDVSFDAQIVSINSEKGTLIVNLRGTRANENFISNVSLELTEFQTDSKSVLEAINSLENTIITNPQLVFNGRTSTGAIQTMENTTVNQLNAQSFSFDFESNNQLSNSGTINPKNLIRYFIVNINTTPTSGTVSVQIRLEKGNTVEFKNITIQGFKTN</sequence>
<dbReference type="RefSeq" id="WP_011264622.1">
    <property type="nucleotide sequence ID" value="NC_006908.1"/>
</dbReference>
<feature type="domain" description="Lipoprotein-associated type-17" evidence="2">
    <location>
        <begin position="1058"/>
        <end position="1127"/>
    </location>
</feature>
<organism evidence="3 4">
    <name type="scientific">Mycoplasma mobile (strain ATCC 43663 / 163K / NCTC 11711)</name>
    <name type="common">Mesomycoplasma mobile</name>
    <dbReference type="NCBI Taxonomy" id="267748"/>
    <lineage>
        <taxon>Bacteria</taxon>
        <taxon>Bacillati</taxon>
        <taxon>Mycoplasmatota</taxon>
        <taxon>Mycoplasmoidales</taxon>
        <taxon>Metamycoplasmataceae</taxon>
        <taxon>Mesomycoplasma</taxon>
    </lineage>
</organism>
<evidence type="ECO:0000313" key="3">
    <source>
        <dbReference type="EMBL" id="AAT27588.1"/>
    </source>
</evidence>
<keyword evidence="1" id="KW-0472">Membrane</keyword>
<dbReference type="Pfam" id="PF04200">
    <property type="entry name" value="Lipoprotein_17"/>
    <property type="match status" value="6"/>
</dbReference>
<feature type="domain" description="Lipoprotein-associated type-17" evidence="2">
    <location>
        <begin position="150"/>
        <end position="197"/>
    </location>
</feature>
<dbReference type="SASBDB" id="F8WJV6"/>
<feature type="transmembrane region" description="Helical" evidence="1">
    <location>
        <begin position="9"/>
        <end position="32"/>
    </location>
</feature>
<accession>F8WJV6</accession>
<dbReference type="HOGENOM" id="CLU_279374_0_0_14"/>
<keyword evidence="1" id="KW-0812">Transmembrane</keyword>
<feature type="domain" description="Lipoprotein-associated type-17" evidence="2">
    <location>
        <begin position="701"/>
        <end position="771"/>
    </location>
</feature>
<dbReference type="KEGG" id="mmo:MMOB1020"/>
<keyword evidence="4" id="KW-1185">Reference proteome</keyword>